<organism evidence="5 6">
    <name type="scientific">Elysia crispata</name>
    <name type="common">lettuce slug</name>
    <dbReference type="NCBI Taxonomy" id="231223"/>
    <lineage>
        <taxon>Eukaryota</taxon>
        <taxon>Metazoa</taxon>
        <taxon>Spiralia</taxon>
        <taxon>Lophotrochozoa</taxon>
        <taxon>Mollusca</taxon>
        <taxon>Gastropoda</taxon>
        <taxon>Heterobranchia</taxon>
        <taxon>Euthyneura</taxon>
        <taxon>Panpulmonata</taxon>
        <taxon>Sacoglossa</taxon>
        <taxon>Placobranchoidea</taxon>
        <taxon>Plakobranchidae</taxon>
        <taxon>Elysia</taxon>
    </lineage>
</organism>
<dbReference type="Pfam" id="PF00337">
    <property type="entry name" value="Gal-bind_lectin"/>
    <property type="match status" value="1"/>
</dbReference>
<evidence type="ECO:0000256" key="2">
    <source>
        <dbReference type="RuleBase" id="RU102079"/>
    </source>
</evidence>
<dbReference type="Proteomes" id="UP001283361">
    <property type="component" value="Unassembled WGS sequence"/>
</dbReference>
<protein>
    <recommendedName>
        <fullName evidence="2">Galectin</fullName>
    </recommendedName>
</protein>
<dbReference type="InterPro" id="IPR013320">
    <property type="entry name" value="ConA-like_dom_sf"/>
</dbReference>
<accession>A0AAE1DVE8</accession>
<evidence type="ECO:0000313" key="5">
    <source>
        <dbReference type="EMBL" id="KAK3782998.1"/>
    </source>
</evidence>
<dbReference type="InterPro" id="IPR001079">
    <property type="entry name" value="Galectin_CRD"/>
</dbReference>
<feature type="domain" description="Galectin" evidence="4">
    <location>
        <begin position="132"/>
        <end position="271"/>
    </location>
</feature>
<comment type="caution">
    <text evidence="5">The sequence shown here is derived from an EMBL/GenBank/DDBJ whole genome shotgun (WGS) entry which is preliminary data.</text>
</comment>
<evidence type="ECO:0000256" key="1">
    <source>
        <dbReference type="ARBA" id="ARBA00022734"/>
    </source>
</evidence>
<gene>
    <name evidence="5" type="ORF">RRG08_015338</name>
</gene>
<sequence>MARVILHIFVLRLFGAELLKTWGTLSPGAFAAPAPSPRISSGFYSMWPGRLEGCVCHVAPSWISLNIRVLECARTAQRQNSTAFKLDQDTGECNVCSVETLTGYKYNASLETNHFWLFRRLYWTGLDTDVEHMTLIDGGLKTGMIFELFGTLQYRINRFTLFWSSQHIVFGSSDFALKIQFFPQLGKSSQLVVLKAVVGGVSTTTETVLTPPAIVLGTPFRMLMVVARSGYQIYIDGLFCCEFFHVHTNLSSVQWLFKSPSGYHVIHSIVF</sequence>
<name>A0AAE1DVE8_9GAST</name>
<reference evidence="5" key="1">
    <citation type="journal article" date="2023" name="G3 (Bethesda)">
        <title>A reference genome for the long-term kleptoplast-retaining sea slug Elysia crispata morphotype clarki.</title>
        <authorList>
            <person name="Eastman K.E."/>
            <person name="Pendleton A.L."/>
            <person name="Shaikh M.A."/>
            <person name="Suttiyut T."/>
            <person name="Ogas R."/>
            <person name="Tomko P."/>
            <person name="Gavelis G."/>
            <person name="Widhalm J.R."/>
            <person name="Wisecaver J.H."/>
        </authorList>
    </citation>
    <scope>NUCLEOTIDE SEQUENCE</scope>
    <source>
        <strain evidence="5">ECLA1</strain>
    </source>
</reference>
<dbReference type="Gene3D" id="2.60.120.200">
    <property type="match status" value="1"/>
</dbReference>
<feature type="signal peptide" evidence="3">
    <location>
        <begin position="1"/>
        <end position="15"/>
    </location>
</feature>
<dbReference type="EMBL" id="JAWDGP010002462">
    <property type="protein sequence ID" value="KAK3782998.1"/>
    <property type="molecule type" value="Genomic_DNA"/>
</dbReference>
<keyword evidence="6" id="KW-1185">Reference proteome</keyword>
<keyword evidence="1 2" id="KW-0430">Lectin</keyword>
<feature type="chain" id="PRO_5042007668" description="Galectin" evidence="3">
    <location>
        <begin position="16"/>
        <end position="271"/>
    </location>
</feature>
<dbReference type="GO" id="GO:0030246">
    <property type="term" value="F:carbohydrate binding"/>
    <property type="evidence" value="ECO:0007669"/>
    <property type="project" value="UniProtKB-UniRule"/>
</dbReference>
<evidence type="ECO:0000256" key="3">
    <source>
        <dbReference type="SAM" id="SignalP"/>
    </source>
</evidence>
<dbReference type="AlphaFoldDB" id="A0AAE1DVE8"/>
<evidence type="ECO:0000313" key="6">
    <source>
        <dbReference type="Proteomes" id="UP001283361"/>
    </source>
</evidence>
<dbReference type="PROSITE" id="PS51304">
    <property type="entry name" value="GALECTIN"/>
    <property type="match status" value="1"/>
</dbReference>
<proteinExistence type="predicted"/>
<dbReference type="SUPFAM" id="SSF49899">
    <property type="entry name" value="Concanavalin A-like lectins/glucanases"/>
    <property type="match status" value="1"/>
</dbReference>
<evidence type="ECO:0000259" key="4">
    <source>
        <dbReference type="PROSITE" id="PS51304"/>
    </source>
</evidence>
<keyword evidence="3" id="KW-0732">Signal</keyword>